<feature type="region of interest" description="Disordered" evidence="2">
    <location>
        <begin position="749"/>
        <end position="774"/>
    </location>
</feature>
<feature type="coiled-coil region" evidence="1">
    <location>
        <begin position="605"/>
        <end position="698"/>
    </location>
</feature>
<feature type="compositionally biased region" description="Polar residues" evidence="2">
    <location>
        <begin position="215"/>
        <end position="224"/>
    </location>
</feature>
<sequence length="1586" mass="177627">MANAEEPCRTSGASGGVEQGGSAPGEAVKEVSLKRKKLPSVSDSATTSVPTDQPEQRSYASVVKHPEQEPGVSTTTEPAPSSAALGNLAKANGKRLKLDIRSNISDPQQPAPGLLHGEKVPIVRSKPPIPPKPAVPANRARKQQIVETQNAHTVQKLVAQNEQMRLELSELRSSLSAERNAVRSLRAQNEADLRKTKAECKKLQEALQHHKRNVAAQQCQSDQRATGAAVPAKRAHRGSAEQQEWLPGSSADSRQHHQQHQQGLEVLKLNQENSALRETNKFLEEKYQISSEAERRKAADIRVQRDLYELRLTQLSKSAKNEIQRLLEELKSKERTIGQLKKELQQQQQQQQQQAAAPTAAVGLAGGGCRKERKAAKNSAQQSHEMRKLRETETGSGTISKCNSNNSIQSVNDDYEQLEARESLELTIVTATTTTAAALPAATAEEAVSTSAFDRDCPVTTYRKATRTADLLAIENTTTYGNDVPEQAALPYELCKRTMEAHDDEGSSASSVETKRQRHCVLVHQDALAYEEREAGGREASTKATTPPIDCQQASLESEPDSALSSMSPQPNSFTGEEPENDPWNVTQQQQQQQQQQSCSRIQMAARDETKLARIKLELDEMQHRYESLNRDYTAAKDQIDQLEQELVKATQASREQTKLNERIEYLVQREEELLKESHELREQNELLEFRIIELEESHDKWSLRSPNASPTVGGGSGGDGDRSQVKTDGWTDTEKEHDHELIMLSERSDSGVTSPNSHHHLEDPQSGVPSPCDLSLLDQIPTDDVRKRLIAMTKRTCYDEEDKLCMLQILSLLNNLEALSQDHEIAGDDMSLGGAEMPVPKYNNHNSNSNSSYALPESSTPPKALLHHQPPPGSTPYKTGTGKIVATVQPFHSSDRLDRPNGGGDAASESPTMVSSAAPPKSLSIASIAETFGGMKKTTRWNNSASLQESGVFVDEPTCTQATQTELEDFPAGLEKTNAELCAEIEKLNRFREKIEECKGVGAPAAKAGPVALHLPAATGDEECDRRRLQYYVERAETLENKLKVYESSGEQQVRALADRLQRELQLEGWVKQLSEKVHQLELDNERLEDERCELEEVENDTRLRLQRLEEDLEVMGQRSVELEMSRSSYQSKYQDAKTTIVGLEELVQKYEEKVFLLEESENDLRERIELIYMFIPMLLLYNSWQLHEQFRQYQRQQQQRSEERTAARSTAIQCLPLEGMEESYYETNAVSSLTGTESPDDLQTRLSELMKREKELTQNIAELNRAYNETLENADNLWAQMEREYKEKIGRCEQEEQTLKAKIAQLEERLTKDSEYASERIAHLEETEHGLKARISRLSKENKELSAKHGGLVEEYGALKEDYAQLQNYLRGPAAEALEREKKRVLALEDELAHTVRTLRDGEESHRAEVGTLRGRLLAATKELNHIEVTNSELREEVETLEARIRELMTLRTRDDEKIKHLSEELESKQSQLLALQHGSRHGPGAARSAAGRSLAQELERPLKGGSYSRLHSYEQQQTLGRRFPDSDGSGSEEKSKFPSTRPLSMAFETKEVKSLAETIILNAESSRAGGKTPKKSFVEEISN</sequence>
<keyword evidence="5" id="KW-1185">Reference proteome</keyword>
<feature type="region of interest" description="Disordered" evidence="2">
    <location>
        <begin position="892"/>
        <end position="920"/>
    </location>
</feature>
<reference evidence="4" key="2">
    <citation type="submission" date="2022-08" db="UniProtKB">
        <authorList>
            <consortium name="EnsemblMetazoa"/>
        </authorList>
    </citation>
    <scope>IDENTIFICATION</scope>
    <source>
        <strain evidence="4">STECLA/ALBI9_A</strain>
    </source>
</reference>
<dbReference type="GeneID" id="118460084"/>
<feature type="region of interest" description="Disordered" evidence="2">
    <location>
        <begin position="214"/>
        <end position="262"/>
    </location>
</feature>
<dbReference type="Pfam" id="PF16034">
    <property type="entry name" value="JAKMIP_CC3"/>
    <property type="match status" value="1"/>
</dbReference>
<feature type="region of interest" description="Disordered" evidence="2">
    <location>
        <begin position="1"/>
        <end position="85"/>
    </location>
</feature>
<dbReference type="GO" id="GO:0045098">
    <property type="term" value="C:type III intermediate filament"/>
    <property type="evidence" value="ECO:0007669"/>
    <property type="project" value="TreeGrafter"/>
</dbReference>
<proteinExistence type="predicted"/>
<dbReference type="VEuPathDB" id="VectorBase:AALB015956"/>
<feature type="region of interest" description="Disordered" evidence="2">
    <location>
        <begin position="1520"/>
        <end position="1551"/>
    </location>
</feature>
<dbReference type="CTD" id="8674049"/>
<feature type="compositionally biased region" description="Gly residues" evidence="2">
    <location>
        <begin position="13"/>
        <end position="23"/>
    </location>
</feature>
<dbReference type="Proteomes" id="UP000069272">
    <property type="component" value="Chromosome 2R"/>
</dbReference>
<feature type="coiled-coil region" evidence="1">
    <location>
        <begin position="1248"/>
        <end position="1350"/>
    </location>
</feature>
<dbReference type="VEuPathDB" id="VectorBase:AALB20_037312"/>
<dbReference type="EnsemblMetazoa" id="AALB015956-RA">
    <property type="protein sequence ID" value="AALB015956-PA"/>
    <property type="gene ID" value="AALB015956"/>
</dbReference>
<feature type="region of interest" description="Disordered" evidence="2">
    <location>
        <begin position="1564"/>
        <end position="1586"/>
    </location>
</feature>
<name>A0A1Y9G883_ANOAL</name>
<accession>A0A1Y9G883</accession>
<feature type="domain" description="Janus kinase and microtubule-interacting protein C-terminal" evidence="3">
    <location>
        <begin position="605"/>
        <end position="699"/>
    </location>
</feature>
<dbReference type="Gene3D" id="1.10.287.1490">
    <property type="match status" value="1"/>
</dbReference>
<evidence type="ECO:0000259" key="3">
    <source>
        <dbReference type="Pfam" id="PF16034"/>
    </source>
</evidence>
<reference evidence="4 5" key="1">
    <citation type="journal article" date="2017" name="G3 (Bethesda)">
        <title>The Physical Genome Mapping of Anopheles albimanus Corrected Scaffold Misassemblies and Identified Interarm Rearrangements in Genus Anopheles.</title>
        <authorList>
            <person name="Artemov G.N."/>
            <person name="Peery A.N."/>
            <person name="Jiang X."/>
            <person name="Tu Z."/>
            <person name="Stegniy V.N."/>
            <person name="Sharakhova M.V."/>
            <person name="Sharakhov I.V."/>
        </authorList>
    </citation>
    <scope>NUCLEOTIDE SEQUENCE [LARGE SCALE GENOMIC DNA]</scope>
    <source>
        <strain evidence="4 5">ALBI9_A</strain>
    </source>
</reference>
<evidence type="ECO:0000256" key="2">
    <source>
        <dbReference type="SAM" id="MobiDB-lite"/>
    </source>
</evidence>
<evidence type="ECO:0000256" key="1">
    <source>
        <dbReference type="SAM" id="Coils"/>
    </source>
</evidence>
<feature type="region of interest" description="Disordered" evidence="2">
    <location>
        <begin position="703"/>
        <end position="735"/>
    </location>
</feature>
<feature type="compositionally biased region" description="Polar residues" evidence="2">
    <location>
        <begin position="41"/>
        <end position="59"/>
    </location>
</feature>
<dbReference type="InterPro" id="IPR031994">
    <property type="entry name" value="JAKMIP_C"/>
</dbReference>
<protein>
    <submittedName>
        <fullName evidence="4">JAKMIP_CC3 domain-containing protein</fullName>
    </submittedName>
</protein>
<feature type="compositionally biased region" description="Low complexity" evidence="2">
    <location>
        <begin position="844"/>
        <end position="853"/>
    </location>
</feature>
<keyword evidence="1" id="KW-0175">Coiled coil</keyword>
<feature type="region of interest" description="Disordered" evidence="2">
    <location>
        <begin position="831"/>
        <end position="878"/>
    </location>
</feature>
<organism evidence="4 5">
    <name type="scientific">Anopheles albimanus</name>
    <name type="common">New world malaria mosquito</name>
    <dbReference type="NCBI Taxonomy" id="7167"/>
    <lineage>
        <taxon>Eukaryota</taxon>
        <taxon>Metazoa</taxon>
        <taxon>Ecdysozoa</taxon>
        <taxon>Arthropoda</taxon>
        <taxon>Hexapoda</taxon>
        <taxon>Insecta</taxon>
        <taxon>Pterygota</taxon>
        <taxon>Neoptera</taxon>
        <taxon>Endopterygota</taxon>
        <taxon>Diptera</taxon>
        <taxon>Nematocera</taxon>
        <taxon>Culicoidea</taxon>
        <taxon>Culicidae</taxon>
        <taxon>Anophelinae</taxon>
        <taxon>Anopheles</taxon>
    </lineage>
</organism>
<feature type="region of interest" description="Disordered" evidence="2">
    <location>
        <begin position="103"/>
        <end position="142"/>
    </location>
</feature>
<feature type="coiled-coil region" evidence="1">
    <location>
        <begin position="1380"/>
        <end position="1453"/>
    </location>
</feature>
<dbReference type="PANTHER" id="PTHR34707:SF1">
    <property type="entry name" value="VIMENTIN-TYPE INTERMEDIATE FILAMENT-ASSOCIATED COILED-COIL PROTEIN"/>
    <property type="match status" value="1"/>
</dbReference>
<dbReference type="KEGG" id="aali:118460084"/>
<feature type="compositionally biased region" description="Basic and acidic residues" evidence="2">
    <location>
        <begin position="384"/>
        <end position="393"/>
    </location>
</feature>
<feature type="region of interest" description="Disordered" evidence="2">
    <location>
        <begin position="349"/>
        <end position="408"/>
    </location>
</feature>
<dbReference type="RefSeq" id="XP_035779992.1">
    <property type="nucleotide sequence ID" value="XM_035924099.1"/>
</dbReference>
<feature type="compositionally biased region" description="Polar residues" evidence="2">
    <location>
        <begin position="394"/>
        <end position="408"/>
    </location>
</feature>
<dbReference type="PANTHER" id="PTHR34707">
    <property type="entry name" value="VIMENTIN-TYPE INTERMEDIATE FILAMENT-ASSOCIATED COILED-COIL PROTEIN"/>
    <property type="match status" value="1"/>
</dbReference>
<feature type="compositionally biased region" description="Polar residues" evidence="2">
    <location>
        <begin position="563"/>
        <end position="575"/>
    </location>
</feature>
<dbReference type="OrthoDB" id="6424487at2759"/>
<evidence type="ECO:0000313" key="4">
    <source>
        <dbReference type="EnsemblMetazoa" id="AALB015956-PA"/>
    </source>
</evidence>
<feature type="coiled-coil region" evidence="1">
    <location>
        <begin position="1072"/>
        <end position="1169"/>
    </location>
</feature>
<feature type="compositionally biased region" description="Low complexity" evidence="2">
    <location>
        <begin position="588"/>
        <end position="597"/>
    </location>
</feature>
<evidence type="ECO:0000313" key="5">
    <source>
        <dbReference type="Proteomes" id="UP000069272"/>
    </source>
</evidence>
<feature type="region of interest" description="Disordered" evidence="2">
    <location>
        <begin position="533"/>
        <end position="603"/>
    </location>
</feature>